<keyword evidence="1" id="KW-0732">Signal</keyword>
<sequence>MLLLQFLLIGMLIMDVIGKGVLMCEPGEYGQALQNPDPCACDIDGIVNGVDTGRAGCDQHLGSGWTCYVDESCGEDGVMTTTQFGPSVKFRYCNAAVDNGDSYECVACPPGTVSNAETAASARVSYQNVSDPCSCDATYGCEIHFNNVDSEVCIVSSECASDDGDSSVGSWRYCNELDKIPIACVDCEPGESSAAVDTECTTCPLDTFSSEPGASTCESCPDGLRASPGSTSLDDCMNLECYSLTMMDSFGDGWTGNELNFMRPDSGVVVQGGLALEEAEETIDVCFGCGCFVGAVDGAGSYLEEVSWTLVNETGYNIATASETSAAS</sequence>
<comment type="caution">
    <text evidence="3">The sequence shown here is derived from an EMBL/GenBank/DDBJ whole genome shotgun (WGS) entry which is preliminary data.</text>
</comment>
<reference evidence="3 4" key="1">
    <citation type="journal article" date="2023" name="Commun. Biol.">
        <title>Genome analysis of Parmales, the sister group of diatoms, reveals the evolutionary specialization of diatoms from phago-mixotrophs to photoautotrophs.</title>
        <authorList>
            <person name="Ban H."/>
            <person name="Sato S."/>
            <person name="Yoshikawa S."/>
            <person name="Yamada K."/>
            <person name="Nakamura Y."/>
            <person name="Ichinomiya M."/>
            <person name="Sato N."/>
            <person name="Blanc-Mathieu R."/>
            <person name="Endo H."/>
            <person name="Kuwata A."/>
            <person name="Ogata H."/>
        </authorList>
    </citation>
    <scope>NUCLEOTIDE SEQUENCE [LARGE SCALE GENOMIC DNA]</scope>
</reference>
<dbReference type="Proteomes" id="UP001165060">
    <property type="component" value="Unassembled WGS sequence"/>
</dbReference>
<gene>
    <name evidence="3" type="ORF">TeGR_g4512</name>
</gene>
<proteinExistence type="predicted"/>
<feature type="domain" description="Tyrosine-protein kinase ephrin type A/B receptor-like" evidence="2">
    <location>
        <begin position="190"/>
        <end position="236"/>
    </location>
</feature>
<evidence type="ECO:0000313" key="4">
    <source>
        <dbReference type="Proteomes" id="UP001165060"/>
    </source>
</evidence>
<feature type="chain" id="PRO_5046537613" description="Tyrosine-protein kinase ephrin type A/B receptor-like domain-containing protein" evidence="1">
    <location>
        <begin position="19"/>
        <end position="328"/>
    </location>
</feature>
<feature type="signal peptide" evidence="1">
    <location>
        <begin position="1"/>
        <end position="18"/>
    </location>
</feature>
<name>A0ABQ6MDW3_9STRA</name>
<dbReference type="Pfam" id="PF07699">
    <property type="entry name" value="Ephrin_rec_like"/>
    <property type="match status" value="1"/>
</dbReference>
<dbReference type="InterPro" id="IPR011641">
    <property type="entry name" value="Tyr-kin_ephrin_A/B_rcpt-like"/>
</dbReference>
<evidence type="ECO:0000313" key="3">
    <source>
        <dbReference type="EMBL" id="GMI24562.1"/>
    </source>
</evidence>
<dbReference type="EMBL" id="BRYB01002723">
    <property type="protein sequence ID" value="GMI24562.1"/>
    <property type="molecule type" value="Genomic_DNA"/>
</dbReference>
<evidence type="ECO:0000259" key="2">
    <source>
        <dbReference type="Pfam" id="PF07699"/>
    </source>
</evidence>
<feature type="non-terminal residue" evidence="3">
    <location>
        <position position="328"/>
    </location>
</feature>
<dbReference type="SMART" id="SM01411">
    <property type="entry name" value="Ephrin_rec_like"/>
    <property type="match status" value="1"/>
</dbReference>
<dbReference type="Gene3D" id="2.10.50.10">
    <property type="entry name" value="Tumor Necrosis Factor Receptor, subunit A, domain 2"/>
    <property type="match status" value="1"/>
</dbReference>
<evidence type="ECO:0000256" key="1">
    <source>
        <dbReference type="SAM" id="SignalP"/>
    </source>
</evidence>
<accession>A0ABQ6MDW3</accession>
<organism evidence="3 4">
    <name type="scientific">Tetraparma gracilis</name>
    <dbReference type="NCBI Taxonomy" id="2962635"/>
    <lineage>
        <taxon>Eukaryota</taxon>
        <taxon>Sar</taxon>
        <taxon>Stramenopiles</taxon>
        <taxon>Ochrophyta</taxon>
        <taxon>Bolidophyceae</taxon>
        <taxon>Parmales</taxon>
        <taxon>Triparmaceae</taxon>
        <taxon>Tetraparma</taxon>
    </lineage>
</organism>
<protein>
    <recommendedName>
        <fullName evidence="2">Tyrosine-protein kinase ephrin type A/B receptor-like domain-containing protein</fullName>
    </recommendedName>
</protein>
<keyword evidence="4" id="KW-1185">Reference proteome</keyword>